<feature type="compositionally biased region" description="Polar residues" evidence="5">
    <location>
        <begin position="86"/>
        <end position="97"/>
    </location>
</feature>
<dbReference type="PROSITE" id="PS50020">
    <property type="entry name" value="WW_DOMAIN_2"/>
    <property type="match status" value="2"/>
</dbReference>
<feature type="coiled-coil region" evidence="4">
    <location>
        <begin position="569"/>
        <end position="601"/>
    </location>
</feature>
<keyword evidence="2" id="KW-0963">Cytoplasm</keyword>
<keyword evidence="3" id="KW-0597">Phosphoprotein</keyword>
<feature type="compositionally biased region" description="Low complexity" evidence="5">
    <location>
        <begin position="328"/>
        <end position="340"/>
    </location>
</feature>
<organism evidence="7">
    <name type="scientific">Capsaspora owczarzaki</name>
    <dbReference type="NCBI Taxonomy" id="192875"/>
    <lineage>
        <taxon>Eukaryota</taxon>
        <taxon>Filasterea</taxon>
        <taxon>Capsaspora</taxon>
    </lineage>
</organism>
<comment type="subcellular location">
    <subcellularLocation>
        <location evidence="1">Cytoplasm</location>
    </subcellularLocation>
</comment>
<feature type="compositionally biased region" description="Basic residues" evidence="5">
    <location>
        <begin position="35"/>
        <end position="46"/>
    </location>
</feature>
<evidence type="ECO:0000313" key="7">
    <source>
        <dbReference type="EMBL" id="AER13454.1"/>
    </source>
</evidence>
<sequence>MQQQQQQQSQQSQLQHHPHSHNSLYSLSQSSHSQPHSRHSSMHVRKSSMDSVSSASQHGSGKYLAMDTTGRGSTVDPLYAPVLPHNRSQSESNQYHISQPSLDSLHSTLSMPPLRDRNLPASFFRSPSSAAADRIDSSAMSEAGASHSRDSSLDSGISFVPHQPQLIMNGSTFPPVAFHSRQSSAGSSEPTSQSHNLQQQQLLLLQQQQQQQQQLLYQQQQQQLSLPQQSGQMPGQSPGLLVPMYNQLQHSYQTSQSSPFPPATPSSAHSSTFFSREPSISSFLEMSLHFEQQQQQPQQHSRPLSHSNSGNVLSAQANNPGLPASGNSSNSLQRLSASSLDESPLPPGWEKGIKDGLPFFIDHNNKTTTWVDPRTDRATPGTQGLSERKRVPDVLSDPLLNPTLNPLPAGWEMAMHSDGIPYFINHRKRTTTWIDPRTDVDMQEYFRNQTYSAATSVRRRDSGRSAHALSFGNGASPSPAPGLENGPPSELRVHASTMTRISPRNTPFSSFDSALPDPGYDQMTGNSSPLASFNLTSPPPPVSPGITGMDSQSLAGLSQRELQARRMMLQKEQIRLKQMQLLQEELEIQRAQRNLAVLETTTRGGSAKLPPPQLTVSECLTTTTATATADVTSRRSVSDTSMPEPVVVATKANRSSSTAGSTLYSPMQQLVLRLGHSQPQQQFGFSPASTRRSTCNTSRC</sequence>
<dbReference type="InterPro" id="IPR051105">
    <property type="entry name" value="WWC/KIBRA_Hippo_Reg"/>
</dbReference>
<evidence type="ECO:0000256" key="1">
    <source>
        <dbReference type="ARBA" id="ARBA00004496"/>
    </source>
</evidence>
<feature type="region of interest" description="Disordered" evidence="5">
    <location>
        <begin position="251"/>
        <end position="274"/>
    </location>
</feature>
<feature type="compositionally biased region" description="Polar residues" evidence="5">
    <location>
        <begin position="300"/>
        <end position="319"/>
    </location>
</feature>
<dbReference type="InterPro" id="IPR036020">
    <property type="entry name" value="WW_dom_sf"/>
</dbReference>
<feature type="region of interest" description="Disordered" evidence="5">
    <location>
        <begin position="1"/>
        <end position="97"/>
    </location>
</feature>
<dbReference type="AlphaFoldDB" id="J3RGB6"/>
<dbReference type="SMART" id="SM00456">
    <property type="entry name" value="WW"/>
    <property type="match status" value="2"/>
</dbReference>
<dbReference type="PROSITE" id="PS01159">
    <property type="entry name" value="WW_DOMAIN_1"/>
    <property type="match status" value="2"/>
</dbReference>
<keyword evidence="4" id="KW-0175">Coiled coil</keyword>
<feature type="region of interest" description="Disordered" evidence="5">
    <location>
        <begin position="290"/>
        <end position="351"/>
    </location>
</feature>
<feature type="compositionally biased region" description="Polar residues" evidence="5">
    <location>
        <begin position="49"/>
        <end position="59"/>
    </location>
</feature>
<protein>
    <submittedName>
        <fullName evidence="7">Yorkie-like protein</fullName>
    </submittedName>
</protein>
<feature type="compositionally biased region" description="Low complexity" evidence="5">
    <location>
        <begin position="131"/>
        <end position="141"/>
    </location>
</feature>
<feature type="region of interest" description="Disordered" evidence="5">
    <location>
        <begin position="170"/>
        <end position="198"/>
    </location>
</feature>
<dbReference type="Pfam" id="PF00397">
    <property type="entry name" value="WW"/>
    <property type="match status" value="1"/>
</dbReference>
<dbReference type="InterPro" id="IPR001202">
    <property type="entry name" value="WW_dom"/>
</dbReference>
<feature type="region of interest" description="Disordered" evidence="5">
    <location>
        <begin position="678"/>
        <end position="700"/>
    </location>
</feature>
<feature type="region of interest" description="Disordered" evidence="5">
    <location>
        <begin position="131"/>
        <end position="158"/>
    </location>
</feature>
<dbReference type="GO" id="GO:0005737">
    <property type="term" value="C:cytoplasm"/>
    <property type="evidence" value="ECO:0007669"/>
    <property type="project" value="UniProtKB-SubCell"/>
</dbReference>
<evidence type="ECO:0000256" key="4">
    <source>
        <dbReference type="SAM" id="Coils"/>
    </source>
</evidence>
<feature type="domain" description="WW" evidence="6">
    <location>
        <begin position="343"/>
        <end position="375"/>
    </location>
</feature>
<dbReference type="CDD" id="cd00201">
    <property type="entry name" value="WW"/>
    <property type="match status" value="2"/>
</dbReference>
<evidence type="ECO:0000256" key="2">
    <source>
        <dbReference type="ARBA" id="ARBA00022490"/>
    </source>
</evidence>
<proteinExistence type="evidence at transcript level"/>
<feature type="compositionally biased region" description="Low complexity" evidence="5">
    <location>
        <begin position="265"/>
        <end position="274"/>
    </location>
</feature>
<dbReference type="Gene3D" id="2.20.70.10">
    <property type="match status" value="2"/>
</dbReference>
<evidence type="ECO:0000259" key="6">
    <source>
        <dbReference type="PROSITE" id="PS50020"/>
    </source>
</evidence>
<dbReference type="SUPFAM" id="SSF51045">
    <property type="entry name" value="WW domain"/>
    <property type="match status" value="2"/>
</dbReference>
<name>J3RGB6_9EUKA</name>
<dbReference type="PANTHER" id="PTHR14791">
    <property type="entry name" value="BOMB/KIRA PROTEINS"/>
    <property type="match status" value="1"/>
</dbReference>
<evidence type="ECO:0000256" key="5">
    <source>
        <dbReference type="SAM" id="MobiDB-lite"/>
    </source>
</evidence>
<gene>
    <name evidence="7" type="primary">YAP</name>
</gene>
<evidence type="ECO:0000256" key="3">
    <source>
        <dbReference type="ARBA" id="ARBA00022553"/>
    </source>
</evidence>
<accession>J3RGB6</accession>
<feature type="region of interest" description="Disordered" evidence="5">
    <location>
        <begin position="454"/>
        <end position="490"/>
    </location>
</feature>
<feature type="compositionally biased region" description="Low complexity" evidence="5">
    <location>
        <begin position="1"/>
        <end position="34"/>
    </location>
</feature>
<reference evidence="7" key="1">
    <citation type="journal article" date="2012" name="Cell Rep.">
        <title>Premetazoan origin of the hippo signaling pathway.</title>
        <authorList>
            <person name="Sebe-Pedros A."/>
            <person name="Zheng Y."/>
            <person name="Ruiz-Trillo I."/>
            <person name="Pan D."/>
        </authorList>
    </citation>
    <scope>NUCLEOTIDE SEQUENCE</scope>
</reference>
<feature type="domain" description="WW" evidence="6">
    <location>
        <begin position="405"/>
        <end position="438"/>
    </location>
</feature>
<dbReference type="EMBL" id="JN202490">
    <property type="protein sequence ID" value="AER13454.1"/>
    <property type="molecule type" value="mRNA"/>
</dbReference>
<feature type="compositionally biased region" description="Polar residues" evidence="5">
    <location>
        <begin position="180"/>
        <end position="196"/>
    </location>
</feature>
<dbReference type="PANTHER" id="PTHR14791:SF29">
    <property type="entry name" value="PROTEIN KIBRA"/>
    <property type="match status" value="1"/>
</dbReference>